<dbReference type="GO" id="GO:0005886">
    <property type="term" value="C:plasma membrane"/>
    <property type="evidence" value="ECO:0007669"/>
    <property type="project" value="TreeGrafter"/>
</dbReference>
<dbReference type="OrthoDB" id="9812349at2"/>
<proteinExistence type="predicted"/>
<dbReference type="AlphaFoldDB" id="A0A560HSE0"/>
<accession>A0A560HSE0</accession>
<name>A0A560HSE0_9PROT</name>
<sequence>MRGTIVAFDADTGTGEAVDADGQSYFFTAAHWLGPGTPIAGAAVEIVGAGAELRMMPLRSRPPFTWPWFLFSIRGRVTRREYWLKYALPWVGLFLLVVSVGSLTADSTGHNAWAGWVLILVLVVSTWTGIAVQVKRLHDRGLSGWFSLVGFIPILGEYWLAAQVGFMRGERGANRFGPDPLA</sequence>
<reference evidence="2 3" key="1">
    <citation type="submission" date="2019-06" db="EMBL/GenBank/DDBJ databases">
        <title>Genomic Encyclopedia of Type Strains, Phase IV (KMG-V): Genome sequencing to study the core and pangenomes of soil and plant-associated prokaryotes.</title>
        <authorList>
            <person name="Whitman W."/>
        </authorList>
    </citation>
    <scope>NUCLEOTIDE SEQUENCE [LARGE SCALE GENOMIC DNA]</scope>
    <source>
        <strain evidence="2 3">BR 11140</strain>
    </source>
</reference>
<evidence type="ECO:0000313" key="3">
    <source>
        <dbReference type="Proteomes" id="UP000318050"/>
    </source>
</evidence>
<comment type="caution">
    <text evidence="2">The sequence shown here is derived from an EMBL/GenBank/DDBJ whole genome shotgun (WGS) entry which is preliminary data.</text>
</comment>
<gene>
    <name evidence="2" type="ORF">FBZ92_12645</name>
</gene>
<dbReference type="EMBL" id="VITT01000026">
    <property type="protein sequence ID" value="TWB49507.1"/>
    <property type="molecule type" value="Genomic_DNA"/>
</dbReference>
<evidence type="ECO:0000256" key="1">
    <source>
        <dbReference type="SAM" id="Phobius"/>
    </source>
</evidence>
<evidence type="ECO:0000313" key="2">
    <source>
        <dbReference type="EMBL" id="TWB49507.1"/>
    </source>
</evidence>
<keyword evidence="1" id="KW-0812">Transmembrane</keyword>
<dbReference type="PANTHER" id="PTHR34980:SF3">
    <property type="entry name" value="BLR8105 PROTEIN"/>
    <property type="match status" value="1"/>
</dbReference>
<dbReference type="Pfam" id="PF05656">
    <property type="entry name" value="DUF805"/>
    <property type="match status" value="1"/>
</dbReference>
<keyword evidence="1" id="KW-0472">Membrane</keyword>
<feature type="transmembrane region" description="Helical" evidence="1">
    <location>
        <begin position="113"/>
        <end position="132"/>
    </location>
</feature>
<dbReference type="Proteomes" id="UP000318050">
    <property type="component" value="Unassembled WGS sequence"/>
</dbReference>
<organism evidence="2 3">
    <name type="scientific">Nitrospirillum amazonense</name>
    <dbReference type="NCBI Taxonomy" id="28077"/>
    <lineage>
        <taxon>Bacteria</taxon>
        <taxon>Pseudomonadati</taxon>
        <taxon>Pseudomonadota</taxon>
        <taxon>Alphaproteobacteria</taxon>
        <taxon>Rhodospirillales</taxon>
        <taxon>Azospirillaceae</taxon>
        <taxon>Nitrospirillum</taxon>
    </lineage>
</organism>
<feature type="transmembrane region" description="Helical" evidence="1">
    <location>
        <begin position="82"/>
        <end position="101"/>
    </location>
</feature>
<dbReference type="InterPro" id="IPR008523">
    <property type="entry name" value="DUF805"/>
</dbReference>
<feature type="transmembrane region" description="Helical" evidence="1">
    <location>
        <begin position="144"/>
        <end position="161"/>
    </location>
</feature>
<dbReference type="PANTHER" id="PTHR34980">
    <property type="entry name" value="INNER MEMBRANE PROTEIN-RELATED-RELATED"/>
    <property type="match status" value="1"/>
</dbReference>
<keyword evidence="1" id="KW-1133">Transmembrane helix</keyword>
<protein>
    <submittedName>
        <fullName evidence="2">Uncharacterized membrane protein YhaH (DUF805 family)</fullName>
    </submittedName>
</protein>